<dbReference type="Proteomes" id="UP000181790">
    <property type="component" value="Unassembled WGS sequence"/>
</dbReference>
<sequence length="73" mass="8258">MFLQTIFTQLKTVKFYAIGAGLLLGLFIWADFTGTRLIGDDKETVEDHGQAGSHHYAGRSRHYYGGRSSFHHK</sequence>
<dbReference type="OrthoDB" id="965058at2"/>
<feature type="compositionally biased region" description="Basic residues" evidence="1">
    <location>
        <begin position="56"/>
        <end position="73"/>
    </location>
</feature>
<feature type="transmembrane region" description="Helical" evidence="2">
    <location>
        <begin position="12"/>
        <end position="30"/>
    </location>
</feature>
<reference evidence="3 4" key="1">
    <citation type="submission" date="2016-10" db="EMBL/GenBank/DDBJ databases">
        <title>Arsenicibacter rosenii gen. nov., sp. nov., an efficient arsenic-methylating bacterium isolated from an arsenic-contaminated paddy soil.</title>
        <authorList>
            <person name="Huang K."/>
        </authorList>
    </citation>
    <scope>NUCLEOTIDE SEQUENCE [LARGE SCALE GENOMIC DNA]</scope>
    <source>
        <strain evidence="3 4">SM-1</strain>
    </source>
</reference>
<proteinExistence type="predicted"/>
<evidence type="ECO:0000256" key="1">
    <source>
        <dbReference type="SAM" id="MobiDB-lite"/>
    </source>
</evidence>
<dbReference type="RefSeq" id="WP_071502507.1">
    <property type="nucleotide sequence ID" value="NZ_MORL01000003.1"/>
</dbReference>
<keyword evidence="2" id="KW-0472">Membrane</keyword>
<dbReference type="AlphaFoldDB" id="A0A1S2VLT8"/>
<dbReference type="EMBL" id="MORL01000003">
    <property type="protein sequence ID" value="OIN59709.1"/>
    <property type="molecule type" value="Genomic_DNA"/>
</dbReference>
<keyword evidence="2" id="KW-0812">Transmembrane</keyword>
<protein>
    <submittedName>
        <fullName evidence="3">Uncharacterized protein</fullName>
    </submittedName>
</protein>
<keyword evidence="2" id="KW-1133">Transmembrane helix</keyword>
<name>A0A1S2VLT8_9BACT</name>
<comment type="caution">
    <text evidence="3">The sequence shown here is derived from an EMBL/GenBank/DDBJ whole genome shotgun (WGS) entry which is preliminary data.</text>
</comment>
<accession>A0A1S2VLT8</accession>
<feature type="region of interest" description="Disordered" evidence="1">
    <location>
        <begin position="46"/>
        <end position="73"/>
    </location>
</feature>
<keyword evidence="4" id="KW-1185">Reference proteome</keyword>
<evidence type="ECO:0000313" key="4">
    <source>
        <dbReference type="Proteomes" id="UP000181790"/>
    </source>
</evidence>
<evidence type="ECO:0000313" key="3">
    <source>
        <dbReference type="EMBL" id="OIN59709.1"/>
    </source>
</evidence>
<gene>
    <name evidence="3" type="ORF">BLX24_07530</name>
</gene>
<organism evidence="3 4">
    <name type="scientific">Arsenicibacter rosenii</name>
    <dbReference type="NCBI Taxonomy" id="1750698"/>
    <lineage>
        <taxon>Bacteria</taxon>
        <taxon>Pseudomonadati</taxon>
        <taxon>Bacteroidota</taxon>
        <taxon>Cytophagia</taxon>
        <taxon>Cytophagales</taxon>
        <taxon>Spirosomataceae</taxon>
        <taxon>Arsenicibacter</taxon>
    </lineage>
</organism>
<evidence type="ECO:0000256" key="2">
    <source>
        <dbReference type="SAM" id="Phobius"/>
    </source>
</evidence>